<sequence length="338" mass="37891">MRRNYQNIPRYVPHAVSGFALNQNESQYPLPERLVQSIRDVSLEALSRYPVEELIALKASYADYAGVESTQLMVGSGSDELLAILSQAILDTEDRVLAPAPDFSMYGIYTQIARGQFTQPDTNGLSYESLVELIQTIKPKLVLISNPNNPTGKMWTLDELSDIASRVPYLVVDEAYIDFTMKDSFVSKLSEYPNVIILRTLSKAFGLANLRIGFMIASEEIIEQIDRFRSPFNVSGLSAAVANVVLRDASYIQESIEFHTAQREKLTELLRPIGEILPSRANFIYVKTDDSEGWASRFLERGVHVRAFPDGLRVSAGTDEAYAYIRQTIEEVNSVENS</sequence>
<dbReference type="GO" id="GO:0008483">
    <property type="term" value="F:transaminase activity"/>
    <property type="evidence" value="ECO:0007669"/>
    <property type="project" value="UniProtKB-KW"/>
</dbReference>
<evidence type="ECO:0000256" key="2">
    <source>
        <dbReference type="ARBA" id="ARBA00007970"/>
    </source>
</evidence>
<keyword evidence="6" id="KW-0808">Transferase</keyword>
<dbReference type="EMBL" id="CP118099">
    <property type="protein sequence ID" value="WDH77135.1"/>
    <property type="molecule type" value="Genomic_DNA"/>
</dbReference>
<evidence type="ECO:0000259" key="10">
    <source>
        <dbReference type="Pfam" id="PF00155"/>
    </source>
</evidence>
<dbReference type="PANTHER" id="PTHR43643:SF6">
    <property type="entry name" value="HISTIDINOL-PHOSPHATE AMINOTRANSFERASE"/>
    <property type="match status" value="1"/>
</dbReference>
<dbReference type="InterPro" id="IPR015424">
    <property type="entry name" value="PyrdxlP-dep_Trfase"/>
</dbReference>
<organism evidence="11 12">
    <name type="scientific">Exiguobacterium marinum</name>
    <dbReference type="NCBI Taxonomy" id="273528"/>
    <lineage>
        <taxon>Bacteria</taxon>
        <taxon>Bacillati</taxon>
        <taxon>Bacillota</taxon>
        <taxon>Bacilli</taxon>
        <taxon>Bacillales</taxon>
        <taxon>Bacillales Family XII. Incertae Sedis</taxon>
        <taxon>Exiguobacterium</taxon>
    </lineage>
</organism>
<accession>A0ABY7X2S5</accession>
<evidence type="ECO:0000256" key="3">
    <source>
        <dbReference type="ARBA" id="ARBA00012748"/>
    </source>
</evidence>
<dbReference type="Gene3D" id="3.40.640.10">
    <property type="entry name" value="Type I PLP-dependent aspartate aminotransferase-like (Major domain)"/>
    <property type="match status" value="1"/>
</dbReference>
<comment type="similarity">
    <text evidence="2">Belongs to the class-II pyridoxal-phosphate-dependent aminotransferase family. Histidinol-phosphate aminotransferase subfamily.</text>
</comment>
<keyword evidence="7" id="KW-0663">Pyridoxal phosphate</keyword>
<dbReference type="InterPro" id="IPR015422">
    <property type="entry name" value="PyrdxlP-dep_Trfase_small"/>
</dbReference>
<evidence type="ECO:0000256" key="9">
    <source>
        <dbReference type="ARBA" id="ARBA00047481"/>
    </source>
</evidence>
<dbReference type="SUPFAM" id="SSF53383">
    <property type="entry name" value="PLP-dependent transferases"/>
    <property type="match status" value="1"/>
</dbReference>
<evidence type="ECO:0000313" key="11">
    <source>
        <dbReference type="EMBL" id="WDH77135.1"/>
    </source>
</evidence>
<reference evidence="11 12" key="1">
    <citation type="submission" date="2023-02" db="EMBL/GenBank/DDBJ databases">
        <title>A bacterium isolated from plastisphere.</title>
        <authorList>
            <person name="Sun Y."/>
        </authorList>
    </citation>
    <scope>NUCLEOTIDE SEQUENCE [LARGE SCALE GENOMIC DNA]</scope>
    <source>
        <strain evidence="12">a-1</strain>
    </source>
</reference>
<name>A0ABY7X2S5_9BACL</name>
<gene>
    <name evidence="11" type="ORF">PTI97_06350</name>
</gene>
<dbReference type="InterPro" id="IPR015421">
    <property type="entry name" value="PyrdxlP-dep_Trfase_major"/>
</dbReference>
<evidence type="ECO:0000313" key="12">
    <source>
        <dbReference type="Proteomes" id="UP001213680"/>
    </source>
</evidence>
<dbReference type="Proteomes" id="UP001213680">
    <property type="component" value="Chromosome"/>
</dbReference>
<evidence type="ECO:0000256" key="8">
    <source>
        <dbReference type="ARBA" id="ARBA00023102"/>
    </source>
</evidence>
<evidence type="ECO:0000256" key="1">
    <source>
        <dbReference type="ARBA" id="ARBA00005011"/>
    </source>
</evidence>
<dbReference type="Gene3D" id="3.90.1150.10">
    <property type="entry name" value="Aspartate Aminotransferase, domain 1"/>
    <property type="match status" value="1"/>
</dbReference>
<evidence type="ECO:0000256" key="5">
    <source>
        <dbReference type="ARBA" id="ARBA00022605"/>
    </source>
</evidence>
<dbReference type="CDD" id="cd00609">
    <property type="entry name" value="AAT_like"/>
    <property type="match status" value="1"/>
</dbReference>
<comment type="pathway">
    <text evidence="1">Amino-acid biosynthesis; L-histidine biosynthesis; L-histidine from 5-phospho-alpha-D-ribose 1-diphosphate: step 7/9.</text>
</comment>
<keyword evidence="5" id="KW-0028">Amino-acid biosynthesis</keyword>
<proteinExistence type="inferred from homology"/>
<evidence type="ECO:0000256" key="6">
    <source>
        <dbReference type="ARBA" id="ARBA00022679"/>
    </source>
</evidence>
<evidence type="ECO:0000256" key="7">
    <source>
        <dbReference type="ARBA" id="ARBA00022898"/>
    </source>
</evidence>
<keyword evidence="4 11" id="KW-0032">Aminotransferase</keyword>
<dbReference type="Pfam" id="PF00155">
    <property type="entry name" value="Aminotran_1_2"/>
    <property type="match status" value="1"/>
</dbReference>
<dbReference type="InterPro" id="IPR050106">
    <property type="entry name" value="HistidinolP_aminotransfase"/>
</dbReference>
<dbReference type="RefSeq" id="WP_274357587.1">
    <property type="nucleotide sequence ID" value="NZ_CP118099.1"/>
</dbReference>
<dbReference type="InterPro" id="IPR004839">
    <property type="entry name" value="Aminotransferase_I/II_large"/>
</dbReference>
<comment type="catalytic activity">
    <reaction evidence="9">
        <text>L-histidinol phosphate + 2-oxoglutarate = 3-(imidazol-4-yl)-2-oxopropyl phosphate + L-glutamate</text>
        <dbReference type="Rhea" id="RHEA:23744"/>
        <dbReference type="ChEBI" id="CHEBI:16810"/>
        <dbReference type="ChEBI" id="CHEBI:29985"/>
        <dbReference type="ChEBI" id="CHEBI:57766"/>
        <dbReference type="ChEBI" id="CHEBI:57980"/>
        <dbReference type="EC" id="2.6.1.9"/>
    </reaction>
</comment>
<keyword evidence="12" id="KW-1185">Reference proteome</keyword>
<dbReference type="PANTHER" id="PTHR43643">
    <property type="entry name" value="HISTIDINOL-PHOSPHATE AMINOTRANSFERASE 2"/>
    <property type="match status" value="1"/>
</dbReference>
<dbReference type="EC" id="2.6.1.9" evidence="3"/>
<keyword evidence="8" id="KW-0368">Histidine biosynthesis</keyword>
<protein>
    <recommendedName>
        <fullName evidence="3">histidinol-phosphate transaminase</fullName>
        <ecNumber evidence="3">2.6.1.9</ecNumber>
    </recommendedName>
</protein>
<feature type="domain" description="Aminotransferase class I/classII large" evidence="10">
    <location>
        <begin position="20"/>
        <end position="326"/>
    </location>
</feature>
<evidence type="ECO:0000256" key="4">
    <source>
        <dbReference type="ARBA" id="ARBA00022576"/>
    </source>
</evidence>